<dbReference type="SUPFAM" id="SSF53335">
    <property type="entry name" value="S-adenosyl-L-methionine-dependent methyltransferases"/>
    <property type="match status" value="1"/>
</dbReference>
<dbReference type="InterPro" id="IPR029063">
    <property type="entry name" value="SAM-dependent_MTases_sf"/>
</dbReference>
<feature type="coiled-coil region" evidence="1">
    <location>
        <begin position="331"/>
        <end position="383"/>
    </location>
</feature>
<dbReference type="Pfam" id="PF13946">
    <property type="entry name" value="DUF4214"/>
    <property type="match status" value="1"/>
</dbReference>
<evidence type="ECO:0000256" key="1">
    <source>
        <dbReference type="SAM" id="Coils"/>
    </source>
</evidence>
<reference evidence="3 4" key="1">
    <citation type="submission" date="2018-08" db="EMBL/GenBank/DDBJ databases">
        <title>Lysobacter weifangensis sp. nov., a new member of the family 'Xanthomonadaceae', isolated from soil in a farmland.</title>
        <authorList>
            <person name="Zhao H."/>
        </authorList>
    </citation>
    <scope>NUCLEOTIDE SEQUENCE [LARGE SCALE GENOMIC DNA]</scope>
    <source>
        <strain evidence="3 4">WF-2</strain>
    </source>
</reference>
<organism evidence="3 4">
    <name type="scientific">Cognatiluteimonas weifangensis</name>
    <dbReference type="NCBI Taxonomy" id="2303539"/>
    <lineage>
        <taxon>Bacteria</taxon>
        <taxon>Pseudomonadati</taxon>
        <taxon>Pseudomonadota</taxon>
        <taxon>Gammaproteobacteria</taxon>
        <taxon>Lysobacterales</taxon>
        <taxon>Lysobacteraceae</taxon>
        <taxon>Cognatiluteimonas</taxon>
    </lineage>
</organism>
<evidence type="ECO:0000259" key="2">
    <source>
        <dbReference type="Pfam" id="PF13946"/>
    </source>
</evidence>
<proteinExistence type="predicted"/>
<dbReference type="AlphaFoldDB" id="A0A372DLW8"/>
<keyword evidence="3" id="KW-0489">Methyltransferase</keyword>
<keyword evidence="1" id="KW-0175">Coiled coil</keyword>
<name>A0A372DLW8_9GAMM</name>
<feature type="coiled-coil region" evidence="1">
    <location>
        <begin position="247"/>
        <end position="281"/>
    </location>
</feature>
<dbReference type="PANTHER" id="PTHR43861">
    <property type="entry name" value="TRANS-ACONITATE 2-METHYLTRANSFERASE-RELATED"/>
    <property type="match status" value="1"/>
</dbReference>
<accession>A0A372DLW8</accession>
<dbReference type="InterPro" id="IPR025282">
    <property type="entry name" value="DUF4214"/>
</dbReference>
<dbReference type="GO" id="GO:0008168">
    <property type="term" value="F:methyltransferase activity"/>
    <property type="evidence" value="ECO:0007669"/>
    <property type="project" value="UniProtKB-KW"/>
</dbReference>
<evidence type="ECO:0000313" key="3">
    <source>
        <dbReference type="EMBL" id="RFP60563.1"/>
    </source>
</evidence>
<dbReference type="Gene3D" id="3.40.50.150">
    <property type="entry name" value="Vaccinia Virus protein VP39"/>
    <property type="match status" value="1"/>
</dbReference>
<keyword evidence="4" id="KW-1185">Reference proteome</keyword>
<comment type="caution">
    <text evidence="3">The sequence shown here is derived from an EMBL/GenBank/DDBJ whole genome shotgun (WGS) entry which is preliminary data.</text>
</comment>
<dbReference type="Proteomes" id="UP000262917">
    <property type="component" value="Unassembled WGS sequence"/>
</dbReference>
<evidence type="ECO:0000313" key="4">
    <source>
        <dbReference type="Proteomes" id="UP000262917"/>
    </source>
</evidence>
<dbReference type="GO" id="GO:0032259">
    <property type="term" value="P:methylation"/>
    <property type="evidence" value="ECO:0007669"/>
    <property type="project" value="UniProtKB-KW"/>
</dbReference>
<sequence>MMNETDGFDRPLPNIDTLISRVRDGSDMHPAMPGQSPLDSAEIMRRVRVETAARKGKNASLNADTDGTGSVVAFPQPKGALARWKSAALTDTSKSEFTLPELLAAADETFVTTAYRALLRREPDAKGASHYLELLRAGVASKVEVLGTLRWSPEGKARSVHVDGLLAPYLLQKLRHMPLIGPVVAWLHALLRLGTFTRRQQVYEASASREAHGLGNLVNELSMQLQSRFEEADAVQARHALKSSEGLASLEALLARRLQELEQANAEAGSHLARIREKQAEAEEAAATRMESLQSQIETLRPISGALGDAQKAIDKLVKQQTATTAQLEVVAGFEDGIRTLREQLQGMQQQQQGMLEQQQGMLEQLRSAALVEQERLAQHARELESARALDPLYAAFEDKFRGSREMVRVRAEPYVAFVQEAGAGTADAPVLDLGCGRGEWLEVLREHGLAGRGVDSNRVFIDLCAGRGLDVIEGDVIEIMRSLPDGSVGAITGMHIAEHLPFEVLIELLDQSRRLLKPGGLLALETPNPENIQVATHYFYMDPTHRNPLPPEAFRWIVEARGFHHVRIERWTIARDLGAPPLLADEIPGAESINALLSQLAVAPDYSIVARRGVA</sequence>
<feature type="domain" description="DUF4214" evidence="2">
    <location>
        <begin position="106"/>
        <end position="157"/>
    </location>
</feature>
<keyword evidence="3" id="KW-0808">Transferase</keyword>
<protein>
    <submittedName>
        <fullName evidence="3">Methyltransferase domain-containing protein</fullName>
    </submittedName>
</protein>
<dbReference type="EMBL" id="QVPD01000006">
    <property type="protein sequence ID" value="RFP60563.1"/>
    <property type="molecule type" value="Genomic_DNA"/>
</dbReference>
<dbReference type="CDD" id="cd02440">
    <property type="entry name" value="AdoMet_MTases"/>
    <property type="match status" value="1"/>
</dbReference>
<dbReference type="Pfam" id="PF13489">
    <property type="entry name" value="Methyltransf_23"/>
    <property type="match status" value="1"/>
</dbReference>
<gene>
    <name evidence="3" type="ORF">D0Y53_07660</name>
</gene>